<evidence type="ECO:0000313" key="2">
    <source>
        <dbReference type="Proteomes" id="UP000639004"/>
    </source>
</evidence>
<keyword evidence="2" id="KW-1185">Reference proteome</keyword>
<name>A0ABS0TRH2_SERPR</name>
<comment type="caution">
    <text evidence="1">The sequence shown here is derived from an EMBL/GenBank/DDBJ whole genome shotgun (WGS) entry which is preliminary data.</text>
</comment>
<proteinExistence type="predicted"/>
<gene>
    <name evidence="1" type="ORF">JEQ07_11090</name>
</gene>
<evidence type="ECO:0000313" key="1">
    <source>
        <dbReference type="EMBL" id="MBI6180937.1"/>
    </source>
</evidence>
<dbReference type="EMBL" id="JAEHSL010000007">
    <property type="protein sequence ID" value="MBI6180937.1"/>
    <property type="molecule type" value="Genomic_DNA"/>
</dbReference>
<organism evidence="1 2">
    <name type="scientific">Serratia proteamaculans</name>
    <dbReference type="NCBI Taxonomy" id="28151"/>
    <lineage>
        <taxon>Bacteria</taxon>
        <taxon>Pseudomonadati</taxon>
        <taxon>Pseudomonadota</taxon>
        <taxon>Gammaproteobacteria</taxon>
        <taxon>Enterobacterales</taxon>
        <taxon>Yersiniaceae</taxon>
        <taxon>Serratia</taxon>
    </lineage>
</organism>
<protein>
    <submittedName>
        <fullName evidence="1">Uncharacterized protein</fullName>
    </submittedName>
</protein>
<dbReference type="RefSeq" id="WP_198642295.1">
    <property type="nucleotide sequence ID" value="NZ_JAEHSL010000007.1"/>
</dbReference>
<reference evidence="1 2" key="1">
    <citation type="submission" date="2020-12" db="EMBL/GenBank/DDBJ databases">
        <title>Enhanced detection system for hospital associated transmission using whole genome sequencing surveillance.</title>
        <authorList>
            <person name="Harrison L.H."/>
            <person name="Van Tyne D."/>
            <person name="Marsh J.W."/>
            <person name="Griffith M.P."/>
            <person name="Snyder D.J."/>
            <person name="Cooper V.S."/>
            <person name="Mustapha M."/>
        </authorList>
    </citation>
    <scope>NUCLEOTIDE SEQUENCE [LARGE SCALE GENOMIC DNA]</scope>
    <source>
        <strain evidence="1 2">SER00238</strain>
    </source>
</reference>
<dbReference type="Proteomes" id="UP000639004">
    <property type="component" value="Unassembled WGS sequence"/>
</dbReference>
<accession>A0ABS0TRH2</accession>
<sequence length="131" mass="14306">MTSLKSNSLSKAQLAELKKKGKVVLDNGFTGYVVQKITAFESRKANVNMGSAVLSFTFTYYNNLDSMWPSTTDTFGFLTHTADPNSEVVNGAIITMLTGANAWLREDHANIVVVIMDGNGIIDGIQYIVHN</sequence>